<proteinExistence type="predicted"/>
<dbReference type="RefSeq" id="WP_090508083.1">
    <property type="nucleotide sequence ID" value="NZ_FNWL01000004.1"/>
</dbReference>
<accession>A0A1H6G3M3</accession>
<evidence type="ECO:0000313" key="2">
    <source>
        <dbReference type="Proteomes" id="UP000199112"/>
    </source>
</evidence>
<reference evidence="2" key="1">
    <citation type="submission" date="2016-10" db="EMBL/GenBank/DDBJ databases">
        <authorList>
            <person name="Varghese N."/>
            <person name="Submissions S."/>
        </authorList>
    </citation>
    <scope>NUCLEOTIDE SEQUENCE [LARGE SCALE GENOMIC DNA]</scope>
    <source>
        <strain evidence="2">CGMCC 1.8981</strain>
    </source>
</reference>
<dbReference type="OrthoDB" id="203934at2157"/>
<keyword evidence="2" id="KW-1185">Reference proteome</keyword>
<sequence>MVQDQEDRALVFTYDYESGESFDVVAQLETSTTVDILQTGDGETVPEISQPDDYTGHVIRYNDGDGATAPTTLLFLSDESLSADDSGTLGEDATMFSSRLNLLETTLD</sequence>
<organism evidence="1 2">
    <name type="scientific">Natronorubrum sediminis</name>
    <dbReference type="NCBI Taxonomy" id="640943"/>
    <lineage>
        <taxon>Archaea</taxon>
        <taxon>Methanobacteriati</taxon>
        <taxon>Methanobacteriota</taxon>
        <taxon>Stenosarchaea group</taxon>
        <taxon>Halobacteria</taxon>
        <taxon>Halobacteriales</taxon>
        <taxon>Natrialbaceae</taxon>
        <taxon>Natronorubrum</taxon>
    </lineage>
</organism>
<dbReference type="Proteomes" id="UP000199112">
    <property type="component" value="Unassembled WGS sequence"/>
</dbReference>
<protein>
    <submittedName>
        <fullName evidence="1">Uncharacterized protein</fullName>
    </submittedName>
</protein>
<gene>
    <name evidence="1" type="ORF">SAMN04487967_3339</name>
</gene>
<dbReference type="EMBL" id="FNWL01000004">
    <property type="protein sequence ID" value="SEH17687.1"/>
    <property type="molecule type" value="Genomic_DNA"/>
</dbReference>
<name>A0A1H6G3M3_9EURY</name>
<evidence type="ECO:0000313" key="1">
    <source>
        <dbReference type="EMBL" id="SEH17687.1"/>
    </source>
</evidence>
<dbReference type="AlphaFoldDB" id="A0A1H6G3M3"/>